<keyword evidence="2" id="KW-0407">Ion channel</keyword>
<keyword evidence="2" id="KW-0813">Transport</keyword>
<accession>A0A5A7P2D8</accession>
<feature type="region of interest" description="Disordered" evidence="1">
    <location>
        <begin position="109"/>
        <end position="130"/>
    </location>
</feature>
<dbReference type="EMBL" id="BKCP01001336">
    <property type="protein sequence ID" value="GER26973.1"/>
    <property type="molecule type" value="Genomic_DNA"/>
</dbReference>
<evidence type="ECO:0000313" key="3">
    <source>
        <dbReference type="Proteomes" id="UP000325081"/>
    </source>
</evidence>
<dbReference type="GO" id="GO:0034220">
    <property type="term" value="P:monoatomic ion transmembrane transport"/>
    <property type="evidence" value="ECO:0007669"/>
    <property type="project" value="UniProtKB-KW"/>
</dbReference>
<organism evidence="2 3">
    <name type="scientific">Striga asiatica</name>
    <name type="common">Asiatic witchweed</name>
    <name type="synonym">Buchnera asiatica</name>
    <dbReference type="NCBI Taxonomy" id="4170"/>
    <lineage>
        <taxon>Eukaryota</taxon>
        <taxon>Viridiplantae</taxon>
        <taxon>Streptophyta</taxon>
        <taxon>Embryophyta</taxon>
        <taxon>Tracheophyta</taxon>
        <taxon>Spermatophyta</taxon>
        <taxon>Magnoliopsida</taxon>
        <taxon>eudicotyledons</taxon>
        <taxon>Gunneridae</taxon>
        <taxon>Pentapetalae</taxon>
        <taxon>asterids</taxon>
        <taxon>lamiids</taxon>
        <taxon>Lamiales</taxon>
        <taxon>Orobanchaceae</taxon>
        <taxon>Buchnereae</taxon>
        <taxon>Striga</taxon>
    </lineage>
</organism>
<keyword evidence="3" id="KW-1185">Reference proteome</keyword>
<proteinExistence type="predicted"/>
<comment type="caution">
    <text evidence="2">The sequence shown here is derived from an EMBL/GenBank/DDBJ whole genome shotgun (WGS) entry which is preliminary data.</text>
</comment>
<protein>
    <submittedName>
        <fullName evidence="2">Sodium channel protein type 4 subunit alpha</fullName>
    </submittedName>
</protein>
<dbReference type="Proteomes" id="UP000325081">
    <property type="component" value="Unassembled WGS sequence"/>
</dbReference>
<sequence length="249" mass="29061">MPKVIKPHRHRHHLWRHQVQHKRHYETQPHKYPRGPWVPPRHKRLHPLPLRRHDPQQNLRPRPHHPQLIVPHPHLARPHAVELLVQLLALHTLGQRQLRVEMRQRGFRPEPIREPDEHHEEGVNEHRGRRVPPRARLVDPLEQLDHAGHHVDYSKPVCSDLAHAERAGVGVEHVGHHLGTEGRLRAGEVGRNYPHGRRPQGFLLHEWPQVVHGRQQGLGVDVQEVEGGARAREPDRQLNLTHFLEPCPG</sequence>
<gene>
    <name evidence="2" type="ORF">STAS_02657</name>
</gene>
<feature type="compositionally biased region" description="Basic and acidic residues" evidence="1">
    <location>
        <begin position="109"/>
        <end position="126"/>
    </location>
</feature>
<evidence type="ECO:0000313" key="2">
    <source>
        <dbReference type="EMBL" id="GER26973.1"/>
    </source>
</evidence>
<evidence type="ECO:0000256" key="1">
    <source>
        <dbReference type="SAM" id="MobiDB-lite"/>
    </source>
</evidence>
<feature type="region of interest" description="Disordered" evidence="1">
    <location>
        <begin position="20"/>
        <end position="41"/>
    </location>
</feature>
<keyword evidence="2" id="KW-0406">Ion transport</keyword>
<name>A0A5A7P2D8_STRAF</name>
<reference evidence="3" key="1">
    <citation type="journal article" date="2019" name="Curr. Biol.">
        <title>Genome Sequence of Striga asiatica Provides Insight into the Evolution of Plant Parasitism.</title>
        <authorList>
            <person name="Yoshida S."/>
            <person name="Kim S."/>
            <person name="Wafula E.K."/>
            <person name="Tanskanen J."/>
            <person name="Kim Y.M."/>
            <person name="Honaas L."/>
            <person name="Yang Z."/>
            <person name="Spallek T."/>
            <person name="Conn C.E."/>
            <person name="Ichihashi Y."/>
            <person name="Cheong K."/>
            <person name="Cui S."/>
            <person name="Der J.P."/>
            <person name="Gundlach H."/>
            <person name="Jiao Y."/>
            <person name="Hori C."/>
            <person name="Ishida J.K."/>
            <person name="Kasahara H."/>
            <person name="Kiba T."/>
            <person name="Kim M.S."/>
            <person name="Koo N."/>
            <person name="Laohavisit A."/>
            <person name="Lee Y.H."/>
            <person name="Lumba S."/>
            <person name="McCourt P."/>
            <person name="Mortimer J.C."/>
            <person name="Mutuku J.M."/>
            <person name="Nomura T."/>
            <person name="Sasaki-Sekimoto Y."/>
            <person name="Seto Y."/>
            <person name="Wang Y."/>
            <person name="Wakatake T."/>
            <person name="Sakakibara H."/>
            <person name="Demura T."/>
            <person name="Yamaguchi S."/>
            <person name="Yoneyama K."/>
            <person name="Manabe R.I."/>
            <person name="Nelson D.C."/>
            <person name="Schulman A.H."/>
            <person name="Timko M.P."/>
            <person name="dePamphilis C.W."/>
            <person name="Choi D."/>
            <person name="Shirasu K."/>
        </authorList>
    </citation>
    <scope>NUCLEOTIDE SEQUENCE [LARGE SCALE GENOMIC DNA]</scope>
    <source>
        <strain evidence="3">cv. UVA1</strain>
    </source>
</reference>
<dbReference type="AlphaFoldDB" id="A0A5A7P2D8"/>